<evidence type="ECO:0000256" key="1">
    <source>
        <dbReference type="ARBA" id="ARBA00009636"/>
    </source>
</evidence>
<dbReference type="GO" id="GO:0007017">
    <property type="term" value="P:microtubule-based process"/>
    <property type="evidence" value="ECO:0007669"/>
    <property type="project" value="InterPro"/>
</dbReference>
<dbReference type="Pfam" id="PF00091">
    <property type="entry name" value="Tubulin"/>
    <property type="match status" value="1"/>
</dbReference>
<dbReference type="OrthoDB" id="10250004at2759"/>
<gene>
    <name evidence="6" type="ORF">P879_11507</name>
</gene>
<keyword evidence="3" id="KW-0547">Nucleotide-binding</keyword>
<keyword evidence="7" id="KW-1185">Reference proteome</keyword>
<evidence type="ECO:0000256" key="3">
    <source>
        <dbReference type="ARBA" id="ARBA00022741"/>
    </source>
</evidence>
<feature type="domain" description="Tubulin/FtsZ GTPase" evidence="5">
    <location>
        <begin position="2"/>
        <end position="105"/>
    </location>
</feature>
<dbReference type="GO" id="GO:0005874">
    <property type="term" value="C:microtubule"/>
    <property type="evidence" value="ECO:0007669"/>
    <property type="project" value="UniProtKB-KW"/>
</dbReference>
<organism evidence="6 7">
    <name type="scientific">Paragonimus westermani</name>
    <dbReference type="NCBI Taxonomy" id="34504"/>
    <lineage>
        <taxon>Eukaryota</taxon>
        <taxon>Metazoa</taxon>
        <taxon>Spiralia</taxon>
        <taxon>Lophotrochozoa</taxon>
        <taxon>Platyhelminthes</taxon>
        <taxon>Trematoda</taxon>
        <taxon>Digenea</taxon>
        <taxon>Plagiorchiida</taxon>
        <taxon>Troglotremata</taxon>
        <taxon>Troglotrematidae</taxon>
        <taxon>Paragonimus</taxon>
    </lineage>
</organism>
<dbReference type="InterPro" id="IPR036525">
    <property type="entry name" value="Tubulin/FtsZ_GTPase_sf"/>
</dbReference>
<dbReference type="Proteomes" id="UP000699462">
    <property type="component" value="Unassembled WGS sequence"/>
</dbReference>
<proteinExistence type="inferred from homology"/>
<dbReference type="InterPro" id="IPR000217">
    <property type="entry name" value="Tubulin"/>
</dbReference>
<evidence type="ECO:0000259" key="5">
    <source>
        <dbReference type="Pfam" id="PF00091"/>
    </source>
</evidence>
<keyword evidence="4" id="KW-0342">GTP-binding</keyword>
<accession>A0A8T0D632</accession>
<evidence type="ECO:0000256" key="2">
    <source>
        <dbReference type="ARBA" id="ARBA00022701"/>
    </source>
</evidence>
<reference evidence="6 7" key="1">
    <citation type="submission" date="2019-07" db="EMBL/GenBank/DDBJ databases">
        <title>Annotation for the trematode Paragonimus westermani.</title>
        <authorList>
            <person name="Choi Y.-J."/>
        </authorList>
    </citation>
    <scope>NUCLEOTIDE SEQUENCE [LARGE SCALE GENOMIC DNA]</scope>
    <source>
        <strain evidence="6">180907_Pwestermani</strain>
    </source>
</reference>
<dbReference type="InterPro" id="IPR003008">
    <property type="entry name" value="Tubulin_FtsZ_GTPase"/>
</dbReference>
<comment type="caution">
    <text evidence="6">The sequence shown here is derived from an EMBL/GenBank/DDBJ whole genome shotgun (WGS) entry which is preliminary data.</text>
</comment>
<dbReference type="GO" id="GO:0005525">
    <property type="term" value="F:GTP binding"/>
    <property type="evidence" value="ECO:0007669"/>
    <property type="project" value="UniProtKB-KW"/>
</dbReference>
<sequence length="124" mass="14401">MSILSLQIGQCGNQLGAELFQTVYSDCFIQKGYQSSQKNADYNYDSIFTFFHECADGSLEAKCVQVDMEEKVITRLRRTTHRKNEWRFPENNFYTAKCGSGNHGQFPRALSRRHFIHHFILPIS</sequence>
<dbReference type="Gene3D" id="3.40.50.1440">
    <property type="entry name" value="Tubulin/FtsZ, GTPase domain"/>
    <property type="match status" value="1"/>
</dbReference>
<dbReference type="PANTHER" id="PTHR11588">
    <property type="entry name" value="TUBULIN"/>
    <property type="match status" value="1"/>
</dbReference>
<dbReference type="SUPFAM" id="SSF52490">
    <property type="entry name" value="Tubulin nucleotide-binding domain-like"/>
    <property type="match status" value="1"/>
</dbReference>
<protein>
    <recommendedName>
        <fullName evidence="5">Tubulin/FtsZ GTPase domain-containing protein</fullName>
    </recommendedName>
</protein>
<keyword evidence="2" id="KW-0493">Microtubule</keyword>
<dbReference type="EMBL" id="JTDF01012549">
    <property type="protein sequence ID" value="KAF8563305.1"/>
    <property type="molecule type" value="Genomic_DNA"/>
</dbReference>
<evidence type="ECO:0000313" key="7">
    <source>
        <dbReference type="Proteomes" id="UP000699462"/>
    </source>
</evidence>
<evidence type="ECO:0000256" key="4">
    <source>
        <dbReference type="ARBA" id="ARBA00023134"/>
    </source>
</evidence>
<dbReference type="AlphaFoldDB" id="A0A8T0D632"/>
<evidence type="ECO:0000313" key="6">
    <source>
        <dbReference type="EMBL" id="KAF8563305.1"/>
    </source>
</evidence>
<comment type="similarity">
    <text evidence="1">Belongs to the tubulin family.</text>
</comment>
<name>A0A8T0D632_9TREM</name>